<dbReference type="PROSITE" id="PS00041">
    <property type="entry name" value="HTH_ARAC_FAMILY_1"/>
    <property type="match status" value="1"/>
</dbReference>
<keyword evidence="1" id="KW-0805">Transcription regulation</keyword>
<dbReference type="OrthoDB" id="9816011at2"/>
<evidence type="ECO:0000313" key="6">
    <source>
        <dbReference type="Proteomes" id="UP000003448"/>
    </source>
</evidence>
<dbReference type="InterPro" id="IPR018060">
    <property type="entry name" value="HTH_AraC"/>
</dbReference>
<dbReference type="Gene3D" id="1.10.10.60">
    <property type="entry name" value="Homeodomain-like"/>
    <property type="match status" value="2"/>
</dbReference>
<comment type="caution">
    <text evidence="5">The sequence shown here is derived from an EMBL/GenBank/DDBJ whole genome shotgun (WGS) entry which is preliminary data.</text>
</comment>
<dbReference type="SUPFAM" id="SSF46689">
    <property type="entry name" value="Homeodomain-like"/>
    <property type="match status" value="2"/>
</dbReference>
<dbReference type="PROSITE" id="PS01124">
    <property type="entry name" value="HTH_ARAC_FAMILY_2"/>
    <property type="match status" value="1"/>
</dbReference>
<dbReference type="InterPro" id="IPR050204">
    <property type="entry name" value="AraC_XylS_family_regulators"/>
</dbReference>
<sequence>MKDVSEQAVLRAVAAMHDRMGEQLTVDDMARAAMFSKFHFTRIFRRVTGVSPARFLSALRLQRAKDLLITTSMNVADISVRVGYNSVGTFSWRFSRSVGMSPTAFRRHAGYTQSIHPHFEWRSGRSPSGRVSCQVRLAEDDDQALIFVGLFSGRIPEGRPARCAVLQQPGWVHFDAVPLGSWYVLAQSVSAESDGADPNADVADRAVSVATYGPLTVRADSKVTADLVLRRSSALDPPVLLALLDARKYALSQAQHGGTAMRDRVGAAA</sequence>
<reference evidence="6" key="1">
    <citation type="journal article" date="2012" name="J. Bacteriol.">
        <title>Genome Sequence of Micromonospora lupini Lupac 08, Isolated from Root Nodules of Lupinus angustifolius.</title>
        <authorList>
            <person name="Alonso-Vega P."/>
            <person name="Normand P."/>
            <person name="Bacigalupe R."/>
            <person name="Pujic P."/>
            <person name="Lajus A."/>
            <person name="Vallenet D."/>
            <person name="Carro L."/>
            <person name="Coll P."/>
            <person name="Trujillo M.E."/>
        </authorList>
    </citation>
    <scope>NUCLEOTIDE SEQUENCE [LARGE SCALE GENOMIC DNA]</scope>
    <source>
        <strain evidence="6">Lupac 08</strain>
    </source>
</reference>
<dbReference type="GO" id="GO:0043565">
    <property type="term" value="F:sequence-specific DNA binding"/>
    <property type="evidence" value="ECO:0007669"/>
    <property type="project" value="InterPro"/>
</dbReference>
<evidence type="ECO:0000256" key="2">
    <source>
        <dbReference type="ARBA" id="ARBA00023125"/>
    </source>
</evidence>
<proteinExistence type="predicted"/>
<dbReference type="InterPro" id="IPR018062">
    <property type="entry name" value="HTH_AraC-typ_CS"/>
</dbReference>
<dbReference type="SMART" id="SM00342">
    <property type="entry name" value="HTH_ARAC"/>
    <property type="match status" value="1"/>
</dbReference>
<organism evidence="5 6">
    <name type="scientific">Micromonospora lupini str. Lupac 08</name>
    <dbReference type="NCBI Taxonomy" id="1150864"/>
    <lineage>
        <taxon>Bacteria</taxon>
        <taxon>Bacillati</taxon>
        <taxon>Actinomycetota</taxon>
        <taxon>Actinomycetes</taxon>
        <taxon>Micromonosporales</taxon>
        <taxon>Micromonosporaceae</taxon>
        <taxon>Micromonospora</taxon>
    </lineage>
</organism>
<feature type="domain" description="HTH araC/xylS-type" evidence="4">
    <location>
        <begin position="10"/>
        <end position="108"/>
    </location>
</feature>
<accession>I0KZR4</accession>
<keyword evidence="6" id="KW-1185">Reference proteome</keyword>
<dbReference type="EMBL" id="CAIE01000017">
    <property type="protein sequence ID" value="CCH17061.1"/>
    <property type="molecule type" value="Genomic_DNA"/>
</dbReference>
<dbReference type="eggNOG" id="COG4977">
    <property type="taxonomic scope" value="Bacteria"/>
</dbReference>
<evidence type="ECO:0000259" key="4">
    <source>
        <dbReference type="PROSITE" id="PS01124"/>
    </source>
</evidence>
<dbReference type="STRING" id="1150864.MILUP08_41980"/>
<evidence type="ECO:0000256" key="3">
    <source>
        <dbReference type="ARBA" id="ARBA00023163"/>
    </source>
</evidence>
<dbReference type="GO" id="GO:0003700">
    <property type="term" value="F:DNA-binding transcription factor activity"/>
    <property type="evidence" value="ECO:0007669"/>
    <property type="project" value="InterPro"/>
</dbReference>
<keyword evidence="2" id="KW-0238">DNA-binding</keyword>
<dbReference type="PANTHER" id="PTHR46796">
    <property type="entry name" value="HTH-TYPE TRANSCRIPTIONAL ACTIVATOR RHAS-RELATED"/>
    <property type="match status" value="1"/>
</dbReference>
<dbReference type="Pfam" id="PF12833">
    <property type="entry name" value="HTH_18"/>
    <property type="match status" value="1"/>
</dbReference>
<protein>
    <submittedName>
        <fullName evidence="5">Transcriptional regulator, AraC family</fullName>
    </submittedName>
</protein>
<evidence type="ECO:0000256" key="1">
    <source>
        <dbReference type="ARBA" id="ARBA00023015"/>
    </source>
</evidence>
<name>I0KZR4_9ACTN</name>
<keyword evidence="3" id="KW-0804">Transcription</keyword>
<gene>
    <name evidence="5" type="ORF">MILUP08_41980</name>
</gene>
<dbReference type="InterPro" id="IPR009057">
    <property type="entry name" value="Homeodomain-like_sf"/>
</dbReference>
<dbReference type="AlphaFoldDB" id="I0KZR4"/>
<evidence type="ECO:0000313" key="5">
    <source>
        <dbReference type="EMBL" id="CCH17061.1"/>
    </source>
</evidence>
<dbReference type="RefSeq" id="WP_007457452.1">
    <property type="nucleotide sequence ID" value="NZ_HF570108.1"/>
</dbReference>
<dbReference type="Proteomes" id="UP000003448">
    <property type="component" value="Unassembled WGS sequence"/>
</dbReference>